<evidence type="ECO:0000313" key="5">
    <source>
        <dbReference type="Proteomes" id="UP001054892"/>
    </source>
</evidence>
<dbReference type="Proteomes" id="UP000509383">
    <property type="component" value="Chromosome"/>
</dbReference>
<evidence type="ECO:0000313" key="3">
    <source>
        <dbReference type="EMBL" id="GJN54802.1"/>
    </source>
</evidence>
<dbReference type="KEGG" id="ptw:TUM18999_35590"/>
<dbReference type="EMBL" id="BQKM01000013">
    <property type="protein sequence ID" value="GJN54802.1"/>
    <property type="molecule type" value="Genomic_DNA"/>
</dbReference>
<keyword evidence="5" id="KW-1185">Reference proteome</keyword>
<name>A0A6J4E7H2_9PSED</name>
<organism evidence="2 4">
    <name type="scientific">Pseudomonas tohonis</name>
    <dbReference type="NCBI Taxonomy" id="2725477"/>
    <lineage>
        <taxon>Bacteria</taxon>
        <taxon>Pseudomonadati</taxon>
        <taxon>Pseudomonadota</taxon>
        <taxon>Gammaproteobacteria</taxon>
        <taxon>Pseudomonadales</taxon>
        <taxon>Pseudomonadaceae</taxon>
        <taxon>Pseudomonas</taxon>
    </lineage>
</organism>
<dbReference type="Proteomes" id="UP001054892">
    <property type="component" value="Unassembled WGS sequence"/>
</dbReference>
<accession>A0A6J4E7H2</accession>
<evidence type="ECO:0000313" key="2">
    <source>
        <dbReference type="EMBL" id="BCG25368.1"/>
    </source>
</evidence>
<dbReference type="AlphaFoldDB" id="A0A6J4E7H2"/>
<sequence>MDWLISYLDAEGQEKSVTVRSNHLPNHKTAARCVVEHAYGDAPPRPLGNLSAVAWLAACGLEIRDISLIRDDRPGPQPLTFSRPKPYFRQKPRTEQEQPEEPAS</sequence>
<proteinExistence type="predicted"/>
<reference evidence="2 4" key="1">
    <citation type="submission" date="2020-05" db="EMBL/GenBank/DDBJ databases">
        <title>Characterization of novel class B3 metallo-beta-lactamase from novel Pseudomonas species.</title>
        <authorList>
            <person name="Yamada K."/>
            <person name="Aoki K."/>
            <person name="Ishii Y."/>
        </authorList>
    </citation>
    <scope>NUCLEOTIDE SEQUENCE [LARGE SCALE GENOMIC DNA]</scope>
    <source>
        <strain evidence="2 4">TUM18999</strain>
        <strain evidence="3 5">TUM20286</strain>
    </source>
</reference>
<evidence type="ECO:0000313" key="4">
    <source>
        <dbReference type="Proteomes" id="UP000509383"/>
    </source>
</evidence>
<evidence type="ECO:0000256" key="1">
    <source>
        <dbReference type="SAM" id="MobiDB-lite"/>
    </source>
</evidence>
<protein>
    <submittedName>
        <fullName evidence="2">Uncharacterized protein</fullName>
    </submittedName>
</protein>
<gene>
    <name evidence="2" type="ORF">TUM18999_35590</name>
    <name evidence="3" type="ORF">TUM20286_45540</name>
</gene>
<feature type="region of interest" description="Disordered" evidence="1">
    <location>
        <begin position="70"/>
        <end position="104"/>
    </location>
</feature>
<dbReference type="EMBL" id="AP023189">
    <property type="protein sequence ID" value="BCG25368.1"/>
    <property type="molecule type" value="Genomic_DNA"/>
</dbReference>
<dbReference type="RefSeq" id="WP_173177316.1">
    <property type="nucleotide sequence ID" value="NZ_AP023189.1"/>
</dbReference>